<feature type="transmembrane region" description="Helical" evidence="6">
    <location>
        <begin position="100"/>
        <end position="121"/>
    </location>
</feature>
<keyword evidence="4 6" id="KW-1133">Transmembrane helix</keyword>
<keyword evidence="5 6" id="KW-0472">Membrane</keyword>
<dbReference type="SUPFAM" id="SSF103481">
    <property type="entry name" value="Multidrug resistance efflux transporter EmrE"/>
    <property type="match status" value="2"/>
</dbReference>
<accession>A0A2A8D2B0</accession>
<feature type="domain" description="EamA" evidence="7">
    <location>
        <begin position="155"/>
        <end position="290"/>
    </location>
</feature>
<feature type="transmembrane region" description="Helical" evidence="6">
    <location>
        <begin position="12"/>
        <end position="31"/>
    </location>
</feature>
<feature type="transmembrane region" description="Helical" evidence="6">
    <location>
        <begin position="128"/>
        <end position="146"/>
    </location>
</feature>
<dbReference type="OrthoDB" id="9805239at2"/>
<keyword evidence="9" id="KW-1185">Reference proteome</keyword>
<feature type="transmembrane region" description="Helical" evidence="6">
    <location>
        <begin position="184"/>
        <end position="203"/>
    </location>
</feature>
<comment type="caution">
    <text evidence="8">The sequence shown here is derived from an EMBL/GenBank/DDBJ whole genome shotgun (WGS) entry which is preliminary data.</text>
</comment>
<feature type="transmembrane region" description="Helical" evidence="6">
    <location>
        <begin position="273"/>
        <end position="290"/>
    </location>
</feature>
<reference evidence="8 9" key="1">
    <citation type="submission" date="2017-10" db="EMBL/GenBank/DDBJ databases">
        <title>Draft genome of Longibacter Salinarum.</title>
        <authorList>
            <person name="Goh K.M."/>
            <person name="Shamsir M.S."/>
            <person name="Lim S.W."/>
        </authorList>
    </citation>
    <scope>NUCLEOTIDE SEQUENCE [LARGE SCALE GENOMIC DNA]</scope>
    <source>
        <strain evidence="8 9">KCTC 52045</strain>
    </source>
</reference>
<evidence type="ECO:0000256" key="1">
    <source>
        <dbReference type="ARBA" id="ARBA00004651"/>
    </source>
</evidence>
<name>A0A2A8D2B0_9BACT</name>
<feature type="transmembrane region" description="Helical" evidence="6">
    <location>
        <begin position="37"/>
        <end position="56"/>
    </location>
</feature>
<evidence type="ECO:0000256" key="5">
    <source>
        <dbReference type="ARBA" id="ARBA00023136"/>
    </source>
</evidence>
<evidence type="ECO:0000256" key="4">
    <source>
        <dbReference type="ARBA" id="ARBA00022989"/>
    </source>
</evidence>
<feature type="transmembrane region" description="Helical" evidence="6">
    <location>
        <begin position="215"/>
        <end position="236"/>
    </location>
</feature>
<feature type="transmembrane region" description="Helical" evidence="6">
    <location>
        <begin position="158"/>
        <end position="177"/>
    </location>
</feature>
<dbReference type="GO" id="GO:0005886">
    <property type="term" value="C:plasma membrane"/>
    <property type="evidence" value="ECO:0007669"/>
    <property type="project" value="UniProtKB-SubCell"/>
</dbReference>
<sequence length="293" mass="31013">MTTATKDRITSRAVMALAAAAALWGVSFLFGKIALRALPATHVVLGRFVIGTAILLPLSRNRFPDVTIEKSDWSRFALAALLMVPISFLLQFEGLDRTSAARASLIIGAAPPIMAVASVMVGTDRLAMGEWLAVGASVLGVLLMVGRPEAPGDTVGDLMVLASIMTLTVWSIVTKDLMDRYPPLFTTAMCMAGGTLLLLPIALTWPGLPSLDLSSLTWISLIVLGAGCTALTYALWNWGLRHIGVARSGVFLNIEPVVGAALGVLILNDVLDVWTVVGGAMILGATFWISRQS</sequence>
<feature type="transmembrane region" description="Helical" evidence="6">
    <location>
        <begin position="76"/>
        <end position="94"/>
    </location>
</feature>
<keyword evidence="3 6" id="KW-0812">Transmembrane</keyword>
<dbReference type="Proteomes" id="UP000220102">
    <property type="component" value="Unassembled WGS sequence"/>
</dbReference>
<dbReference type="InterPro" id="IPR037185">
    <property type="entry name" value="EmrE-like"/>
</dbReference>
<proteinExistence type="predicted"/>
<dbReference type="InterPro" id="IPR051258">
    <property type="entry name" value="Diverse_Substrate_Transporter"/>
</dbReference>
<evidence type="ECO:0000256" key="6">
    <source>
        <dbReference type="SAM" id="Phobius"/>
    </source>
</evidence>
<gene>
    <name evidence="8" type="ORF">CRI94_01250</name>
</gene>
<comment type="subcellular location">
    <subcellularLocation>
        <location evidence="1">Cell membrane</location>
        <topology evidence="1">Multi-pass membrane protein</topology>
    </subcellularLocation>
</comment>
<dbReference type="InterPro" id="IPR000620">
    <property type="entry name" value="EamA_dom"/>
</dbReference>
<keyword evidence="2" id="KW-1003">Cell membrane</keyword>
<feature type="transmembrane region" description="Helical" evidence="6">
    <location>
        <begin position="248"/>
        <end position="267"/>
    </location>
</feature>
<evidence type="ECO:0000313" key="9">
    <source>
        <dbReference type="Proteomes" id="UP000220102"/>
    </source>
</evidence>
<dbReference type="PANTHER" id="PTHR42920:SF11">
    <property type="entry name" value="INNER MEMBRANE PROTEIN YTFF"/>
    <property type="match status" value="1"/>
</dbReference>
<dbReference type="Pfam" id="PF00892">
    <property type="entry name" value="EamA"/>
    <property type="match status" value="2"/>
</dbReference>
<dbReference type="PANTHER" id="PTHR42920">
    <property type="entry name" value="OS03G0707200 PROTEIN-RELATED"/>
    <property type="match status" value="1"/>
</dbReference>
<evidence type="ECO:0000259" key="7">
    <source>
        <dbReference type="Pfam" id="PF00892"/>
    </source>
</evidence>
<evidence type="ECO:0000256" key="3">
    <source>
        <dbReference type="ARBA" id="ARBA00022692"/>
    </source>
</evidence>
<dbReference type="EMBL" id="PDEQ01000001">
    <property type="protein sequence ID" value="PEN14947.1"/>
    <property type="molecule type" value="Genomic_DNA"/>
</dbReference>
<evidence type="ECO:0000313" key="8">
    <source>
        <dbReference type="EMBL" id="PEN14947.1"/>
    </source>
</evidence>
<organism evidence="8 9">
    <name type="scientific">Longibacter salinarum</name>
    <dbReference type="NCBI Taxonomy" id="1850348"/>
    <lineage>
        <taxon>Bacteria</taxon>
        <taxon>Pseudomonadati</taxon>
        <taxon>Rhodothermota</taxon>
        <taxon>Rhodothermia</taxon>
        <taxon>Rhodothermales</taxon>
        <taxon>Salisaetaceae</taxon>
        <taxon>Longibacter</taxon>
    </lineage>
</organism>
<protein>
    <recommendedName>
        <fullName evidence="7">EamA domain-containing protein</fullName>
    </recommendedName>
</protein>
<dbReference type="AlphaFoldDB" id="A0A2A8D2B0"/>
<dbReference type="RefSeq" id="WP_098073845.1">
    <property type="nucleotide sequence ID" value="NZ_PDEQ01000001.1"/>
</dbReference>
<evidence type="ECO:0000256" key="2">
    <source>
        <dbReference type="ARBA" id="ARBA00022475"/>
    </source>
</evidence>
<feature type="domain" description="EamA" evidence="7">
    <location>
        <begin position="13"/>
        <end position="145"/>
    </location>
</feature>